<organism evidence="1">
    <name type="scientific">hydrothermal vent metagenome</name>
    <dbReference type="NCBI Taxonomy" id="652676"/>
    <lineage>
        <taxon>unclassified sequences</taxon>
        <taxon>metagenomes</taxon>
        <taxon>ecological metagenomes</taxon>
    </lineage>
</organism>
<dbReference type="InterPro" id="IPR010239">
    <property type="entry name" value="CHP02001"/>
</dbReference>
<gene>
    <name evidence="1" type="ORF">MNBD_ALPHA02-2155</name>
</gene>
<dbReference type="NCBIfam" id="TIGR02001">
    <property type="entry name" value="gcw_chp"/>
    <property type="match status" value="1"/>
</dbReference>
<accession>A0A3B0RXH4</accession>
<name>A0A3B0RXH4_9ZZZZ</name>
<dbReference type="EMBL" id="UOED01000130">
    <property type="protein sequence ID" value="VAV98584.1"/>
    <property type="molecule type" value="Genomic_DNA"/>
</dbReference>
<sequence>MTIRTRALFTTLLFAGTLSAAMPAWAEEGNFLGGEITANISMLNDYRFRGVSLNDEGFALQGGFDWASESGFYVGTWASNISDFNGSSVETDYYGGYAGEVNGISFDIGGLLYSYPGGTNTDYFELYGSTGIDLGFASVTVGANYAFSNDNLGNQDNIYIYTDGEVAIPNTPLFLNLRLGFEDGAFGNKKWDWLIGTTLSYQGMDFSVSYIDTNVTGDNSDGRVVFSVGKSF</sequence>
<dbReference type="AlphaFoldDB" id="A0A3B0RXH4"/>
<reference evidence="1" key="1">
    <citation type="submission" date="2018-06" db="EMBL/GenBank/DDBJ databases">
        <authorList>
            <person name="Zhirakovskaya E."/>
        </authorList>
    </citation>
    <scope>NUCLEOTIDE SEQUENCE</scope>
</reference>
<proteinExistence type="predicted"/>
<protein>
    <submittedName>
        <fullName evidence="1">Uncharacterized protein</fullName>
    </submittedName>
</protein>
<dbReference type="Pfam" id="PF09694">
    <property type="entry name" value="Gcw_chp"/>
    <property type="match status" value="1"/>
</dbReference>
<evidence type="ECO:0000313" key="1">
    <source>
        <dbReference type="EMBL" id="VAV98584.1"/>
    </source>
</evidence>